<evidence type="ECO:0000313" key="1">
    <source>
        <dbReference type="EMBL" id="ENV33895.1"/>
    </source>
</evidence>
<dbReference type="HOGENOM" id="CLU_2379668_0_0_6"/>
<accession>N8ZQV5</accession>
<gene>
    <name evidence="1" type="ORF">F960_01901</name>
</gene>
<protein>
    <submittedName>
        <fullName evidence="1">Uncharacterized protein</fullName>
    </submittedName>
</protein>
<keyword evidence="2" id="KW-1185">Reference proteome</keyword>
<reference evidence="1 2" key="1">
    <citation type="submission" date="2013-02" db="EMBL/GenBank/DDBJ databases">
        <title>The Genome Sequence of Acinetobacter gerneri CIP 107464.</title>
        <authorList>
            <consortium name="The Broad Institute Genome Sequencing Platform"/>
            <consortium name="The Broad Institute Genome Sequencing Center for Infectious Disease"/>
            <person name="Cerqueira G."/>
            <person name="Feldgarden M."/>
            <person name="Courvalin P."/>
            <person name="Perichon B."/>
            <person name="Grillot-Courvalin C."/>
            <person name="Clermont D."/>
            <person name="Rocha E."/>
            <person name="Yoon E.-J."/>
            <person name="Nemec A."/>
            <person name="Walker B."/>
            <person name="Young S.K."/>
            <person name="Zeng Q."/>
            <person name="Gargeya S."/>
            <person name="Fitzgerald M."/>
            <person name="Haas B."/>
            <person name="Abouelleil A."/>
            <person name="Alvarado L."/>
            <person name="Arachchi H.M."/>
            <person name="Berlin A.M."/>
            <person name="Chapman S.B."/>
            <person name="Dewar J."/>
            <person name="Goldberg J."/>
            <person name="Griggs A."/>
            <person name="Gujja S."/>
            <person name="Hansen M."/>
            <person name="Howarth C."/>
            <person name="Imamovic A."/>
            <person name="Larimer J."/>
            <person name="McCowan C."/>
            <person name="Murphy C."/>
            <person name="Neiman D."/>
            <person name="Pearson M."/>
            <person name="Priest M."/>
            <person name="Roberts A."/>
            <person name="Saif S."/>
            <person name="Shea T."/>
            <person name="Sisk P."/>
            <person name="Sykes S."/>
            <person name="Wortman J."/>
            <person name="Nusbaum C."/>
            <person name="Birren B."/>
        </authorList>
    </citation>
    <scope>NUCLEOTIDE SEQUENCE [LARGE SCALE GENOMIC DNA]</scope>
    <source>
        <strain evidence="1 2">CIP 107464</strain>
    </source>
</reference>
<dbReference type="PATRIC" id="fig|1120926.3.peg.1827"/>
<dbReference type="Proteomes" id="UP000013117">
    <property type="component" value="Unassembled WGS sequence"/>
</dbReference>
<dbReference type="GeneID" id="84209258"/>
<dbReference type="OrthoDB" id="6712021at2"/>
<comment type="caution">
    <text evidence="1">The sequence shown here is derived from an EMBL/GenBank/DDBJ whole genome shotgun (WGS) entry which is preliminary data.</text>
</comment>
<proteinExistence type="predicted"/>
<dbReference type="AlphaFoldDB" id="N8ZQV5"/>
<sequence>MNRYLLSLILCGLSIPLTACILGGLGPLPLDVNRDNNYIEYPEGGLVMDCRGRPLVKDGSLTKRFWQENNLPYGTIHFACRDGKAYLPEKAPPKK</sequence>
<dbReference type="EMBL" id="APPN01000063">
    <property type="protein sequence ID" value="ENV33895.1"/>
    <property type="molecule type" value="Genomic_DNA"/>
</dbReference>
<name>N8ZQV5_9GAMM</name>
<evidence type="ECO:0000313" key="2">
    <source>
        <dbReference type="Proteomes" id="UP000013117"/>
    </source>
</evidence>
<organism evidence="1 2">
    <name type="scientific">Acinetobacter gerneri DSM 14967 = CIP 107464 = MTCC 9824</name>
    <dbReference type="NCBI Taxonomy" id="1120926"/>
    <lineage>
        <taxon>Bacteria</taxon>
        <taxon>Pseudomonadati</taxon>
        <taxon>Pseudomonadota</taxon>
        <taxon>Gammaproteobacteria</taxon>
        <taxon>Moraxellales</taxon>
        <taxon>Moraxellaceae</taxon>
        <taxon>Acinetobacter</taxon>
    </lineage>
</organism>
<dbReference type="RefSeq" id="WP_004861913.1">
    <property type="nucleotide sequence ID" value="NZ_ASYY01000058.1"/>
</dbReference>